<organism evidence="4">
    <name type="scientific">Rodentolepis nana</name>
    <name type="common">Dwarf tapeworm</name>
    <name type="synonym">Hymenolepis nana</name>
    <dbReference type="NCBI Taxonomy" id="102285"/>
    <lineage>
        <taxon>Eukaryota</taxon>
        <taxon>Metazoa</taxon>
        <taxon>Spiralia</taxon>
        <taxon>Lophotrochozoa</taxon>
        <taxon>Platyhelminthes</taxon>
        <taxon>Cestoda</taxon>
        <taxon>Eucestoda</taxon>
        <taxon>Cyclophyllidea</taxon>
        <taxon>Hymenolepididae</taxon>
        <taxon>Rodentolepis</taxon>
    </lineage>
</organism>
<feature type="chain" id="PRO_5043131691" evidence="1">
    <location>
        <begin position="21"/>
        <end position="72"/>
    </location>
</feature>
<dbReference type="Proteomes" id="UP000278807">
    <property type="component" value="Unassembled WGS sequence"/>
</dbReference>
<keyword evidence="1" id="KW-0732">Signal</keyword>
<name>A0A0R3T744_RODNA</name>
<feature type="signal peptide" evidence="1">
    <location>
        <begin position="1"/>
        <end position="20"/>
    </location>
</feature>
<evidence type="ECO:0000313" key="2">
    <source>
        <dbReference type="EMBL" id="VDN98740.1"/>
    </source>
</evidence>
<proteinExistence type="predicted"/>
<reference evidence="4" key="1">
    <citation type="submission" date="2017-02" db="UniProtKB">
        <authorList>
            <consortium name="WormBaseParasite"/>
        </authorList>
    </citation>
    <scope>IDENTIFICATION</scope>
</reference>
<dbReference type="WBParaSite" id="HNAJ_0000288201-mRNA-1">
    <property type="protein sequence ID" value="HNAJ_0000288201-mRNA-1"/>
    <property type="gene ID" value="HNAJ_0000288201"/>
</dbReference>
<accession>A0A0R3T744</accession>
<keyword evidence="3" id="KW-1185">Reference proteome</keyword>
<gene>
    <name evidence="2" type="ORF">HNAJ_LOCUS2881</name>
</gene>
<dbReference type="AlphaFoldDB" id="A0A0R3T744"/>
<evidence type="ECO:0000256" key="1">
    <source>
        <dbReference type="SAM" id="SignalP"/>
    </source>
</evidence>
<evidence type="ECO:0000313" key="3">
    <source>
        <dbReference type="Proteomes" id="UP000278807"/>
    </source>
</evidence>
<sequence length="72" mass="7918">MNFLGGVFLLILTISTQTLCCPSSDNRKAGVMPSIEAEDEFHYPMAAASIVDVWPRIGLTVLPILLNLLLRM</sequence>
<reference evidence="2 3" key="2">
    <citation type="submission" date="2018-11" db="EMBL/GenBank/DDBJ databases">
        <authorList>
            <consortium name="Pathogen Informatics"/>
        </authorList>
    </citation>
    <scope>NUCLEOTIDE SEQUENCE [LARGE SCALE GENOMIC DNA]</scope>
</reference>
<dbReference type="EMBL" id="UZAE01001536">
    <property type="protein sequence ID" value="VDN98740.1"/>
    <property type="molecule type" value="Genomic_DNA"/>
</dbReference>
<protein>
    <submittedName>
        <fullName evidence="4">Secreted protein</fullName>
    </submittedName>
</protein>
<evidence type="ECO:0000313" key="4">
    <source>
        <dbReference type="WBParaSite" id="HNAJ_0000288201-mRNA-1"/>
    </source>
</evidence>